<keyword evidence="3" id="KW-1185">Reference proteome</keyword>
<proteinExistence type="predicted"/>
<feature type="compositionally biased region" description="Basic and acidic residues" evidence="1">
    <location>
        <begin position="1"/>
        <end position="24"/>
    </location>
</feature>
<dbReference type="Pfam" id="PF13217">
    <property type="entry name" value="DUF4025"/>
    <property type="match status" value="1"/>
</dbReference>
<feature type="region of interest" description="Disordered" evidence="1">
    <location>
        <begin position="1"/>
        <end position="66"/>
    </location>
</feature>
<evidence type="ECO:0000256" key="1">
    <source>
        <dbReference type="SAM" id="MobiDB-lite"/>
    </source>
</evidence>
<accession>A0A838CUU6</accession>
<organism evidence="2 3">
    <name type="scientific">Halobacillus locisalis</name>
    <dbReference type="NCBI Taxonomy" id="220753"/>
    <lineage>
        <taxon>Bacteria</taxon>
        <taxon>Bacillati</taxon>
        <taxon>Bacillota</taxon>
        <taxon>Bacilli</taxon>
        <taxon>Bacillales</taxon>
        <taxon>Bacillaceae</taxon>
        <taxon>Halobacillus</taxon>
    </lineage>
</organism>
<gene>
    <name evidence="2" type="ORF">H0266_12440</name>
</gene>
<dbReference type="AlphaFoldDB" id="A0A838CUU6"/>
<reference evidence="2 3" key="1">
    <citation type="journal article" date="2004" name="Extremophiles">
        <title>Halobacillus locisalis sp. nov., a halophilic bacterium isolated from a marine solar saltern of the Yellow Sea in Korea.</title>
        <authorList>
            <person name="Yoon J.H."/>
            <person name="Kang K.H."/>
            <person name="Oh T.K."/>
            <person name="Park Y.H."/>
        </authorList>
    </citation>
    <scope>NUCLEOTIDE SEQUENCE [LARGE SCALE GENOMIC DNA]</scope>
    <source>
        <strain evidence="2 3">KCTC 3788</strain>
    </source>
</reference>
<dbReference type="Proteomes" id="UP000571017">
    <property type="component" value="Unassembled WGS sequence"/>
</dbReference>
<dbReference type="EMBL" id="JACEFG010000002">
    <property type="protein sequence ID" value="MBA2175701.1"/>
    <property type="molecule type" value="Genomic_DNA"/>
</dbReference>
<dbReference type="InterPro" id="IPR025100">
    <property type="entry name" value="DUF4025"/>
</dbReference>
<comment type="caution">
    <text evidence="2">The sequence shown here is derived from an EMBL/GenBank/DDBJ whole genome shotgun (WGS) entry which is preliminary data.</text>
</comment>
<evidence type="ECO:0000313" key="3">
    <source>
        <dbReference type="Proteomes" id="UP000571017"/>
    </source>
</evidence>
<name>A0A838CUU6_9BACI</name>
<sequence length="66" mass="7639">MDMNRRPKNDQGFKITEEQAKDSYMEGTIDGSIDQVDDEGNLISHDGEPLSRERFPKGRKQNEQKK</sequence>
<feature type="compositionally biased region" description="Basic and acidic residues" evidence="1">
    <location>
        <begin position="45"/>
        <end position="66"/>
    </location>
</feature>
<evidence type="ECO:0000313" key="2">
    <source>
        <dbReference type="EMBL" id="MBA2175701.1"/>
    </source>
</evidence>
<protein>
    <submittedName>
        <fullName evidence="2">YozQ family protein</fullName>
    </submittedName>
</protein>